<keyword evidence="6" id="KW-0539">Nucleus</keyword>
<feature type="compositionally biased region" description="Polar residues" evidence="8">
    <location>
        <begin position="697"/>
        <end position="707"/>
    </location>
</feature>
<evidence type="ECO:0000256" key="2">
    <source>
        <dbReference type="ARBA" id="ARBA00008619"/>
    </source>
</evidence>
<evidence type="ECO:0000256" key="8">
    <source>
        <dbReference type="SAM" id="MobiDB-lite"/>
    </source>
</evidence>
<dbReference type="GO" id="GO:0007010">
    <property type="term" value="P:cytoskeleton organization"/>
    <property type="evidence" value="ECO:0007669"/>
    <property type="project" value="TreeGrafter"/>
</dbReference>
<accession>A0AAV2APP2</accession>
<evidence type="ECO:0000256" key="5">
    <source>
        <dbReference type="ARBA" id="ARBA00023136"/>
    </source>
</evidence>
<dbReference type="GO" id="GO:0007097">
    <property type="term" value="P:nuclear migration"/>
    <property type="evidence" value="ECO:0007669"/>
    <property type="project" value="TreeGrafter"/>
</dbReference>
<evidence type="ECO:0000256" key="4">
    <source>
        <dbReference type="ARBA" id="ARBA00022989"/>
    </source>
</evidence>
<dbReference type="EMBL" id="CAXIEN010000182">
    <property type="protein sequence ID" value="CAL1284733.1"/>
    <property type="molecule type" value="Genomic_DNA"/>
</dbReference>
<dbReference type="InterPro" id="IPR018159">
    <property type="entry name" value="Spectrin/alpha-actinin"/>
</dbReference>
<feature type="region of interest" description="Disordered" evidence="8">
    <location>
        <begin position="645"/>
        <end position="673"/>
    </location>
</feature>
<feature type="region of interest" description="Disordered" evidence="8">
    <location>
        <begin position="697"/>
        <end position="725"/>
    </location>
</feature>
<keyword evidence="11" id="KW-1185">Reference proteome</keyword>
<reference evidence="10 11" key="1">
    <citation type="submission" date="2024-04" db="EMBL/GenBank/DDBJ databases">
        <authorList>
            <person name="Rising A."/>
            <person name="Reimegard J."/>
            <person name="Sonavane S."/>
            <person name="Akerstrom W."/>
            <person name="Nylinder S."/>
            <person name="Hedman E."/>
            <person name="Kallberg Y."/>
        </authorList>
    </citation>
    <scope>NUCLEOTIDE SEQUENCE [LARGE SCALE GENOMIC DNA]</scope>
</reference>
<gene>
    <name evidence="10" type="ORF">LARSCL_LOCUS13303</name>
</gene>
<feature type="topological domain" description="Cytoplasmic" evidence="7">
    <location>
        <begin position="1"/>
        <end position="1300"/>
    </location>
</feature>
<dbReference type="Pfam" id="PF10541">
    <property type="entry name" value="KASH"/>
    <property type="match status" value="1"/>
</dbReference>
<proteinExistence type="inferred from homology"/>
<comment type="similarity">
    <text evidence="2">Belongs to the nesprin family.</text>
</comment>
<dbReference type="SUPFAM" id="SSF46966">
    <property type="entry name" value="Spectrin repeat"/>
    <property type="match status" value="1"/>
</dbReference>
<dbReference type="GO" id="GO:0048471">
    <property type="term" value="C:perinuclear region of cytoplasm"/>
    <property type="evidence" value="ECO:0007669"/>
    <property type="project" value="TreeGrafter"/>
</dbReference>
<dbReference type="GO" id="GO:0019894">
    <property type="term" value="F:kinesin binding"/>
    <property type="evidence" value="ECO:0007669"/>
    <property type="project" value="TreeGrafter"/>
</dbReference>
<sequence>MAQLPIESKPEDVSNNPLVEAEKKSYSACSSLENSPLFDKDSSLRYSASSKDEFWDALSSNYDYLMDDGLIATCREASSDLSLDDESEMPEACCWTFTRFIEQFKWLHDLLHNLQVAKDDDSPEKSARIFEEQQKIAYLCKLFNEQAQKLCKRYPDMKDEVQRRLNLLNNKWKAVEQSINPNIVKSPSKDGMFEEITSRMCSLRKWLRELESRLCPISSAASWSVEVLEENYKLQMALQKEIEGKDKYVSILLKLCEHLKGNIPFGQNALMTWDADRVRKVAKNLEHRWHSIWLKSLERQCILEQLLGSSNDGCEILEKSFSEEPLKKYPRLGDNIETIAQIENELKGQMNLQLDTESLKNSVVLQTNEITVKNDKAVMVGSTGIAQLKADCGGGTGKFEIIQDIGYSSETSAHLSTDEKPEGADFMENCSSPSLQPKTVLSGDRYAVSRMYLPPDKYPSVSLKTLHILSEDRSSYNSKRDNCKSVTDSFYKVACIDDDFDDAIKLPEDSNQKNGVIDTLNEPNMEKKCNVVEAAIVVIPAKTHKPVEKSKTKNLSTNLENGAPIGKQVVVHSENGHTVQKKSKKNSKDAAKYGVKAINSHELLEKSARVCEWLKKCHSGDDVTSDDNMDCREKIGKSDWCQKTVNSSCDASGECTTTESDSERSNASDVNNSVTLSQSFTGSIETVIPAPREDITAATNNQVTNAEPSPGVRMRKKKRTTRDRPWSVVELNRSELSSATVPHSTSEGALNLLYCSQDSTKSTSKKLSKNKRRSLTDISNLCSPSSRGQLWRQKSLIDPPPQPSSSLEHLIASRKGGSVSDYSSDNCKTLLDTTLKAEPIEVSRCIDSFGDVQVILSETNSLPETVDTDIVGGTASVEDQFSISDQAWDEYQDPPYLSEPYSEQTVDEDEVRKLISFGDDYRAILDSYSDASSISLRVPHMKHHRKKSLPKSNGCLSSDSNSDSEDFYHILETSSKAFQFVNNSIKESANKMSSLSSQFADLVATCQTNLHHLNEVATAGGELEFVSKEAIGKLKDLIKDWEELEKKVLALSRSNKPSSTDLEAATEDVHSSITSLKEKLGNMTEHVKDAFDTAMSLEQVTANIQNLQGSLSTLQEMKASVLSVHARIVRLIADGGNPLLPLKDSAAKLHRQWEDVYELNCSQLTKLQNLQSHWGESTEEHLNEDMETTVQWQPVQVGSSLPKAEITHEALHPITAAEVQVADHHDVVFEIENESTKATIQCVLVESTPEELKEPLLHWNLPVQRMNTSAVSEDVPDRKAEFKVSSPTASKRSCLWRTLQAAFPIQIALVILYCLSCYMEPQCCENVNNYDFSILPKLRFPGGPPPV</sequence>
<evidence type="ECO:0000313" key="10">
    <source>
        <dbReference type="EMBL" id="CAL1284733.1"/>
    </source>
</evidence>
<dbReference type="Proteomes" id="UP001497382">
    <property type="component" value="Unassembled WGS sequence"/>
</dbReference>
<protein>
    <recommendedName>
        <fullName evidence="9">KASH domain-containing protein</fullName>
    </recommendedName>
</protein>
<dbReference type="CDD" id="cd00176">
    <property type="entry name" value="SPEC"/>
    <property type="match status" value="1"/>
</dbReference>
<dbReference type="GO" id="GO:0006997">
    <property type="term" value="P:nucleus organization"/>
    <property type="evidence" value="ECO:0007669"/>
    <property type="project" value="TreeGrafter"/>
</dbReference>
<dbReference type="GO" id="GO:0031965">
    <property type="term" value="C:nuclear membrane"/>
    <property type="evidence" value="ECO:0007669"/>
    <property type="project" value="UniProtKB-SubCell"/>
</dbReference>
<dbReference type="PANTHER" id="PTHR21524">
    <property type="entry name" value="SPECTRIN REPEAT CONTAINING NUCLEAR ENVELOPE PROTEIN 2"/>
    <property type="match status" value="1"/>
</dbReference>
<dbReference type="Gene3D" id="1.20.58.60">
    <property type="match status" value="1"/>
</dbReference>
<evidence type="ECO:0000256" key="7">
    <source>
        <dbReference type="PROSITE-ProRule" id="PRU00385"/>
    </source>
</evidence>
<comment type="caution">
    <text evidence="10">The sequence shown here is derived from an EMBL/GenBank/DDBJ whole genome shotgun (WGS) entry which is preliminary data.</text>
</comment>
<keyword evidence="5 7" id="KW-0472">Membrane</keyword>
<feature type="compositionally biased region" description="Polar residues" evidence="8">
    <location>
        <begin position="645"/>
        <end position="660"/>
    </location>
</feature>
<evidence type="ECO:0000256" key="3">
    <source>
        <dbReference type="ARBA" id="ARBA00022692"/>
    </source>
</evidence>
<feature type="domain" description="KASH" evidence="9">
    <location>
        <begin position="1292"/>
        <end position="1347"/>
    </location>
</feature>
<keyword evidence="3 7" id="KW-0812">Transmembrane</keyword>
<evidence type="ECO:0000256" key="6">
    <source>
        <dbReference type="ARBA" id="ARBA00023242"/>
    </source>
</evidence>
<evidence type="ECO:0000259" key="9">
    <source>
        <dbReference type="PROSITE" id="PS51049"/>
    </source>
</evidence>
<name>A0AAV2APP2_9ARAC</name>
<keyword evidence="4" id="KW-1133">Transmembrane helix</keyword>
<evidence type="ECO:0000256" key="1">
    <source>
        <dbReference type="ARBA" id="ARBA00004126"/>
    </source>
</evidence>
<dbReference type="PANTHER" id="PTHR21524:SF5">
    <property type="entry name" value="SPECTRIN REPEAT CONTAINING NUCLEAR ENVELOPE PROTEIN 2"/>
    <property type="match status" value="1"/>
</dbReference>
<dbReference type="InterPro" id="IPR012315">
    <property type="entry name" value="KASH"/>
</dbReference>
<evidence type="ECO:0000313" key="11">
    <source>
        <dbReference type="Proteomes" id="UP001497382"/>
    </source>
</evidence>
<organism evidence="10 11">
    <name type="scientific">Larinioides sclopetarius</name>
    <dbReference type="NCBI Taxonomy" id="280406"/>
    <lineage>
        <taxon>Eukaryota</taxon>
        <taxon>Metazoa</taxon>
        <taxon>Ecdysozoa</taxon>
        <taxon>Arthropoda</taxon>
        <taxon>Chelicerata</taxon>
        <taxon>Arachnida</taxon>
        <taxon>Araneae</taxon>
        <taxon>Araneomorphae</taxon>
        <taxon>Entelegynae</taxon>
        <taxon>Araneoidea</taxon>
        <taxon>Araneidae</taxon>
        <taxon>Larinioides</taxon>
    </lineage>
</organism>
<dbReference type="SMART" id="SM01249">
    <property type="entry name" value="KASH"/>
    <property type="match status" value="1"/>
</dbReference>
<comment type="subcellular location">
    <subcellularLocation>
        <location evidence="1">Nucleus membrane</location>
    </subcellularLocation>
</comment>
<dbReference type="PROSITE" id="PS51049">
    <property type="entry name" value="KASH"/>
    <property type="match status" value="1"/>
</dbReference>
<feature type="topological domain" description="Perinuclear space" evidence="7">
    <location>
        <begin position="1322"/>
        <end position="1347"/>
    </location>
</feature>